<dbReference type="AlphaFoldDB" id="A0A7R9MGI7"/>
<dbReference type="EMBL" id="OC932786">
    <property type="protein sequence ID" value="CAD7659646.1"/>
    <property type="molecule type" value="Genomic_DNA"/>
</dbReference>
<reference evidence="2" key="1">
    <citation type="submission" date="2020-11" db="EMBL/GenBank/DDBJ databases">
        <authorList>
            <person name="Tran Van P."/>
        </authorList>
    </citation>
    <scope>NUCLEOTIDE SEQUENCE</scope>
</reference>
<keyword evidence="1" id="KW-0732">Signal</keyword>
<gene>
    <name evidence="2" type="ORF">ONB1V03_LOCUS16241</name>
</gene>
<name>A0A7R9MGI7_9ACAR</name>
<evidence type="ECO:0000313" key="2">
    <source>
        <dbReference type="EMBL" id="CAD7659646.1"/>
    </source>
</evidence>
<dbReference type="Proteomes" id="UP000728032">
    <property type="component" value="Unassembled WGS sequence"/>
</dbReference>
<feature type="signal peptide" evidence="1">
    <location>
        <begin position="1"/>
        <end position="23"/>
    </location>
</feature>
<proteinExistence type="predicted"/>
<evidence type="ECO:0000256" key="1">
    <source>
        <dbReference type="SAM" id="SignalP"/>
    </source>
</evidence>
<dbReference type="EMBL" id="CAJPVJ010017961">
    <property type="protein sequence ID" value="CAG2176808.1"/>
    <property type="molecule type" value="Genomic_DNA"/>
</dbReference>
<dbReference type="OrthoDB" id="10340076at2759"/>
<keyword evidence="3" id="KW-1185">Reference proteome</keyword>
<protein>
    <submittedName>
        <fullName evidence="2">Uncharacterized protein</fullName>
    </submittedName>
</protein>
<evidence type="ECO:0000313" key="3">
    <source>
        <dbReference type="Proteomes" id="UP000728032"/>
    </source>
</evidence>
<feature type="chain" id="PRO_5035680686" evidence="1">
    <location>
        <begin position="24"/>
        <end position="67"/>
    </location>
</feature>
<sequence length="67" mass="7734">MDSRFLIVMLCLCSLILINSVDQGECVFEMACMDKCLKVRRCKKYGLVSLDTDCDRQCKKKCYKVKA</sequence>
<organism evidence="2">
    <name type="scientific">Oppiella nova</name>
    <dbReference type="NCBI Taxonomy" id="334625"/>
    <lineage>
        <taxon>Eukaryota</taxon>
        <taxon>Metazoa</taxon>
        <taxon>Ecdysozoa</taxon>
        <taxon>Arthropoda</taxon>
        <taxon>Chelicerata</taxon>
        <taxon>Arachnida</taxon>
        <taxon>Acari</taxon>
        <taxon>Acariformes</taxon>
        <taxon>Sarcoptiformes</taxon>
        <taxon>Oribatida</taxon>
        <taxon>Brachypylina</taxon>
        <taxon>Oppioidea</taxon>
        <taxon>Oppiidae</taxon>
        <taxon>Oppiella</taxon>
    </lineage>
</organism>
<accession>A0A7R9MGI7</accession>